<dbReference type="Proteomes" id="UP000274097">
    <property type="component" value="Unassembled WGS sequence"/>
</dbReference>
<keyword evidence="3" id="KW-1185">Reference proteome</keyword>
<protein>
    <submittedName>
        <fullName evidence="1">Uncharacterized protein</fullName>
    </submittedName>
</protein>
<sequence>MTPHEEAQAGQLAQKINDKAGRFLLDPASGYREGYQPSPSIIRNDDLLSAGSGPRVDSQVLLSDWLEAIARKDLTAWLWRIDHAVMPNELVITGRR</sequence>
<organism evidence="1 4">
    <name type="scientific">Teichococcus wenyumeiae</name>
    <dbReference type="NCBI Taxonomy" id="2478470"/>
    <lineage>
        <taxon>Bacteria</taxon>
        <taxon>Pseudomonadati</taxon>
        <taxon>Pseudomonadota</taxon>
        <taxon>Alphaproteobacteria</taxon>
        <taxon>Acetobacterales</taxon>
        <taxon>Roseomonadaceae</taxon>
        <taxon>Roseomonas</taxon>
    </lineage>
</organism>
<evidence type="ECO:0000313" key="3">
    <source>
        <dbReference type="Proteomes" id="UP000274097"/>
    </source>
</evidence>
<dbReference type="RefSeq" id="WP_120640508.1">
    <property type="nucleotide sequence ID" value="NZ_RAQU01000213.1"/>
</dbReference>
<dbReference type="EMBL" id="RAQU01000213">
    <property type="protein sequence ID" value="RKK01836.1"/>
    <property type="molecule type" value="Genomic_DNA"/>
</dbReference>
<reference evidence="1 4" key="1">
    <citation type="submission" date="2018-09" db="EMBL/GenBank/DDBJ databases">
        <title>Roseomonas sp. nov., isolated from feces of Tibetan antelopes in the Qinghai-Tibet plateau, China.</title>
        <authorList>
            <person name="Tian Z."/>
        </authorList>
    </citation>
    <scope>NUCLEOTIDE SEQUENCE [LARGE SCALE GENOMIC DNA]</scope>
    <source>
        <strain evidence="2 3">Z23</strain>
        <strain evidence="1 4">Z24</strain>
    </source>
</reference>
<dbReference type="EMBL" id="RFLX01000075">
    <property type="protein sequence ID" value="RMI15183.1"/>
    <property type="molecule type" value="Genomic_DNA"/>
</dbReference>
<name>A0A3A9JDY1_9PROT</name>
<evidence type="ECO:0000313" key="2">
    <source>
        <dbReference type="EMBL" id="RMI15183.1"/>
    </source>
</evidence>
<dbReference type="AlphaFoldDB" id="A0A3A9JDY1"/>
<gene>
    <name evidence="1" type="ORF">D6Z83_22900</name>
    <name evidence="2" type="ORF">EBE87_26900</name>
</gene>
<evidence type="ECO:0000313" key="4">
    <source>
        <dbReference type="Proteomes" id="UP000278036"/>
    </source>
</evidence>
<dbReference type="Proteomes" id="UP000278036">
    <property type="component" value="Unassembled WGS sequence"/>
</dbReference>
<dbReference type="InParanoid" id="A0A3A9JDY1"/>
<comment type="caution">
    <text evidence="1">The sequence shown here is derived from an EMBL/GenBank/DDBJ whole genome shotgun (WGS) entry which is preliminary data.</text>
</comment>
<proteinExistence type="predicted"/>
<evidence type="ECO:0000313" key="1">
    <source>
        <dbReference type="EMBL" id="RKK01836.1"/>
    </source>
</evidence>
<accession>A0A3A9JDY1</accession>